<proteinExistence type="inferred from homology"/>
<dbReference type="NCBIfam" id="TIGR00654">
    <property type="entry name" value="PhzF_family"/>
    <property type="match status" value="1"/>
</dbReference>
<evidence type="ECO:0008006" key="6">
    <source>
        <dbReference type="Google" id="ProtNLM"/>
    </source>
</evidence>
<dbReference type="PANTHER" id="PTHR13774:SF17">
    <property type="entry name" value="PHENAZINE BIOSYNTHESIS-LIKE DOMAIN-CONTAINING PROTEIN"/>
    <property type="match status" value="1"/>
</dbReference>
<evidence type="ECO:0000256" key="1">
    <source>
        <dbReference type="ARBA" id="ARBA00008270"/>
    </source>
</evidence>
<dbReference type="GO" id="GO:0005737">
    <property type="term" value="C:cytoplasm"/>
    <property type="evidence" value="ECO:0007669"/>
    <property type="project" value="TreeGrafter"/>
</dbReference>
<dbReference type="GO" id="GO:0016853">
    <property type="term" value="F:isomerase activity"/>
    <property type="evidence" value="ECO:0007669"/>
    <property type="project" value="UniProtKB-KW"/>
</dbReference>
<dbReference type="PIRSF" id="PIRSF016184">
    <property type="entry name" value="PhzC_PhzF"/>
    <property type="match status" value="1"/>
</dbReference>
<dbReference type="EMBL" id="BTSY01000004">
    <property type="protein sequence ID" value="GMT23523.1"/>
    <property type="molecule type" value="Genomic_DNA"/>
</dbReference>
<dbReference type="Pfam" id="PF02567">
    <property type="entry name" value="PhzC-PhzF"/>
    <property type="match status" value="1"/>
</dbReference>
<keyword evidence="5" id="KW-1185">Reference proteome</keyword>
<name>A0AAV5VVR6_9BILA</name>
<evidence type="ECO:0000313" key="5">
    <source>
        <dbReference type="Proteomes" id="UP001432322"/>
    </source>
</evidence>
<gene>
    <name evidence="4" type="ORF">PFISCL1PPCAC_14820</name>
</gene>
<feature type="active site" evidence="3">
    <location>
        <position position="56"/>
    </location>
</feature>
<sequence length="337" mass="37369">GQISTCGSSSMSCPIYIVDAFTNRLFAGNQAAICLSKQDLSSEEAQSIAAEFNLSETAYPFPRNEKDTFKTGRSFSLRWFTPKTEVDLCGHATLATSHVLFNEVGNTNESIDFHTRSGLLTVRRRGESVEMNFPAYDITQAHLKHLNDHNDGLFPMFNAPSFLIDLIRCVIPESIAVKSVAYAAKAKKLIVEIDGETTKFELLALSPNLNEMLSVHPDGGHVKGFIVTLAPKRPLQQGFVDDGEIPYDYVCRYFAPWVGINEDPATGSAQCALAPFWSTIMKKKELYAFQCYPNRGAQFRVTVLEEGRVSIVGSSMTVVRGEMQVKNEPTFYEPPAQ</sequence>
<dbReference type="SUPFAM" id="SSF54506">
    <property type="entry name" value="Diaminopimelate epimerase-like"/>
    <property type="match status" value="1"/>
</dbReference>
<protein>
    <recommendedName>
        <fullName evidence="6">Phenazine biosynthesis-like protein</fullName>
    </recommendedName>
</protein>
<comment type="similarity">
    <text evidence="1">Belongs to the PhzF family.</text>
</comment>
<dbReference type="AlphaFoldDB" id="A0AAV5VVR6"/>
<dbReference type="Proteomes" id="UP001432322">
    <property type="component" value="Unassembled WGS sequence"/>
</dbReference>
<dbReference type="Gene3D" id="3.10.310.10">
    <property type="entry name" value="Diaminopimelate Epimerase, Chain A, domain 1"/>
    <property type="match status" value="2"/>
</dbReference>
<comment type="caution">
    <text evidence="4">The sequence shown here is derived from an EMBL/GenBank/DDBJ whole genome shotgun (WGS) entry which is preliminary data.</text>
</comment>
<accession>A0AAV5VVR6</accession>
<evidence type="ECO:0000256" key="2">
    <source>
        <dbReference type="ARBA" id="ARBA00023235"/>
    </source>
</evidence>
<evidence type="ECO:0000256" key="3">
    <source>
        <dbReference type="PIRSR" id="PIRSR016184-1"/>
    </source>
</evidence>
<dbReference type="PANTHER" id="PTHR13774">
    <property type="entry name" value="PHENAZINE BIOSYNTHESIS PROTEIN"/>
    <property type="match status" value="1"/>
</dbReference>
<reference evidence="4" key="1">
    <citation type="submission" date="2023-10" db="EMBL/GenBank/DDBJ databases">
        <title>Genome assembly of Pristionchus species.</title>
        <authorList>
            <person name="Yoshida K."/>
            <person name="Sommer R.J."/>
        </authorList>
    </citation>
    <scope>NUCLEOTIDE SEQUENCE</scope>
    <source>
        <strain evidence="4">RS5133</strain>
    </source>
</reference>
<feature type="non-terminal residue" evidence="4">
    <location>
        <position position="1"/>
    </location>
</feature>
<dbReference type="InterPro" id="IPR003719">
    <property type="entry name" value="Phenazine_PhzF-like"/>
</dbReference>
<organism evidence="4 5">
    <name type="scientific">Pristionchus fissidentatus</name>
    <dbReference type="NCBI Taxonomy" id="1538716"/>
    <lineage>
        <taxon>Eukaryota</taxon>
        <taxon>Metazoa</taxon>
        <taxon>Ecdysozoa</taxon>
        <taxon>Nematoda</taxon>
        <taxon>Chromadorea</taxon>
        <taxon>Rhabditida</taxon>
        <taxon>Rhabditina</taxon>
        <taxon>Diplogasteromorpha</taxon>
        <taxon>Diplogasteroidea</taxon>
        <taxon>Neodiplogasteridae</taxon>
        <taxon>Pristionchus</taxon>
    </lineage>
</organism>
<evidence type="ECO:0000313" key="4">
    <source>
        <dbReference type="EMBL" id="GMT23523.1"/>
    </source>
</evidence>
<keyword evidence="2" id="KW-0413">Isomerase</keyword>